<reference evidence="2 3" key="1">
    <citation type="submission" date="2019-10" db="EMBL/GenBank/DDBJ databases">
        <title>Rubrobacter sp nov SCSIO 52915 isolated from a deep-sea sediment in the South China Sea.</title>
        <authorList>
            <person name="Chen R.W."/>
        </authorList>
    </citation>
    <scope>NUCLEOTIDE SEQUENCE [LARGE SCALE GENOMIC DNA]</scope>
    <source>
        <strain evidence="2 3">SCSIO 52915</strain>
    </source>
</reference>
<feature type="transmembrane region" description="Helical" evidence="1">
    <location>
        <begin position="20"/>
        <end position="37"/>
    </location>
</feature>
<accession>A0A6G8PZM1</accession>
<dbReference type="Proteomes" id="UP000502706">
    <property type="component" value="Chromosome"/>
</dbReference>
<proteinExistence type="predicted"/>
<evidence type="ECO:0000256" key="1">
    <source>
        <dbReference type="SAM" id="Phobius"/>
    </source>
</evidence>
<protein>
    <submittedName>
        <fullName evidence="2">Uncharacterized protein</fullName>
    </submittedName>
</protein>
<organism evidence="2 3">
    <name type="scientific">Rubrobacter marinus</name>
    <dbReference type="NCBI Taxonomy" id="2653852"/>
    <lineage>
        <taxon>Bacteria</taxon>
        <taxon>Bacillati</taxon>
        <taxon>Actinomycetota</taxon>
        <taxon>Rubrobacteria</taxon>
        <taxon>Rubrobacterales</taxon>
        <taxon>Rubrobacteraceae</taxon>
        <taxon>Rubrobacter</taxon>
    </lineage>
</organism>
<keyword evidence="3" id="KW-1185">Reference proteome</keyword>
<gene>
    <name evidence="2" type="ORF">GBA65_15095</name>
</gene>
<dbReference type="KEGG" id="rmar:GBA65_15095"/>
<dbReference type="AlphaFoldDB" id="A0A6G8PZM1"/>
<keyword evidence="1" id="KW-0472">Membrane</keyword>
<evidence type="ECO:0000313" key="3">
    <source>
        <dbReference type="Proteomes" id="UP000502706"/>
    </source>
</evidence>
<evidence type="ECO:0000313" key="2">
    <source>
        <dbReference type="EMBL" id="QIN79630.1"/>
    </source>
</evidence>
<sequence length="68" mass="7508">MTKRRSGRELRPEEDGNLAVALLLAPMLGALLMALWNAGAGDWSEASAWGIAVVFLCRWLDEKEKKHG</sequence>
<dbReference type="RefSeq" id="WP_166397302.1">
    <property type="nucleotide sequence ID" value="NZ_CP045121.1"/>
</dbReference>
<keyword evidence="1" id="KW-1133">Transmembrane helix</keyword>
<name>A0A6G8PZM1_9ACTN</name>
<dbReference type="EMBL" id="CP045121">
    <property type="protein sequence ID" value="QIN79630.1"/>
    <property type="molecule type" value="Genomic_DNA"/>
</dbReference>
<keyword evidence="1" id="KW-0812">Transmembrane</keyword>